<evidence type="ECO:0000313" key="3">
    <source>
        <dbReference type="Proteomes" id="UP001596175"/>
    </source>
</evidence>
<dbReference type="SUPFAM" id="SSF53300">
    <property type="entry name" value="vWA-like"/>
    <property type="match status" value="1"/>
</dbReference>
<proteinExistence type="predicted"/>
<name>A0ABV9ZC01_9PSEU</name>
<dbReference type="Proteomes" id="UP001596175">
    <property type="component" value="Unassembled WGS sequence"/>
</dbReference>
<dbReference type="Pfam" id="PF05762">
    <property type="entry name" value="VWA_CoxE"/>
    <property type="match status" value="1"/>
</dbReference>
<accession>A0ABV9ZC01</accession>
<reference evidence="3" key="1">
    <citation type="journal article" date="2019" name="Int. J. Syst. Evol. Microbiol.">
        <title>The Global Catalogue of Microorganisms (GCM) 10K type strain sequencing project: providing services to taxonomists for standard genome sequencing and annotation.</title>
        <authorList>
            <consortium name="The Broad Institute Genomics Platform"/>
            <consortium name="The Broad Institute Genome Sequencing Center for Infectious Disease"/>
            <person name="Wu L."/>
            <person name="Ma J."/>
        </authorList>
    </citation>
    <scope>NUCLEOTIDE SEQUENCE [LARGE SCALE GENOMIC DNA]</scope>
    <source>
        <strain evidence="3">XZYJ18</strain>
    </source>
</reference>
<dbReference type="InterPro" id="IPR011195">
    <property type="entry name" value="UCP010256"/>
</dbReference>
<protein>
    <submittedName>
        <fullName evidence="2">VWA domain-containing protein</fullName>
    </submittedName>
</protein>
<dbReference type="InterPro" id="IPR036465">
    <property type="entry name" value="vWFA_dom_sf"/>
</dbReference>
<dbReference type="Gene3D" id="3.40.50.410">
    <property type="entry name" value="von Willebrand factor, type A domain"/>
    <property type="match status" value="1"/>
</dbReference>
<dbReference type="CDD" id="cd00198">
    <property type="entry name" value="vWFA"/>
    <property type="match status" value="1"/>
</dbReference>
<dbReference type="RefSeq" id="WP_378021316.1">
    <property type="nucleotide sequence ID" value="NZ_JBHSKG010000005.1"/>
</dbReference>
<dbReference type="EMBL" id="JBHSKG010000005">
    <property type="protein sequence ID" value="MFC5139128.1"/>
    <property type="molecule type" value="Genomic_DNA"/>
</dbReference>
<dbReference type="PANTHER" id="PTHR39338:SF6">
    <property type="entry name" value="BLL5662 PROTEIN"/>
    <property type="match status" value="1"/>
</dbReference>
<keyword evidence="3" id="KW-1185">Reference proteome</keyword>
<dbReference type="PANTHER" id="PTHR39338">
    <property type="entry name" value="BLL5662 PROTEIN-RELATED"/>
    <property type="match status" value="1"/>
</dbReference>
<gene>
    <name evidence="2" type="ORF">ACFPK1_12870</name>
</gene>
<evidence type="ECO:0000256" key="1">
    <source>
        <dbReference type="SAM" id="MobiDB-lite"/>
    </source>
</evidence>
<feature type="region of interest" description="Disordered" evidence="1">
    <location>
        <begin position="101"/>
        <end position="122"/>
    </location>
</feature>
<sequence length="393" mass="43294">MSTTEEAVELTMRTCLDLAGELRERGVPVGPEQTTALWSALHQLDVLRLRDLYWAGRVVLVGDRRHFAAYDAAFRRSVLGESDDGATIEVPHPVAVPVVDREEQSAGTPGTRAADQLEDEADDARLTPSDVRVLKAKSFAAMDAVEQRRAALLVRRLDAELPRRRGRRRVPAARGRHLDTRGILRSALRTDGEPLRLARRRHPWRERPITLVVDVSGSMAPYALAVLRFAHALRHAGHRVEVFTIGLEANRITDEMARPAVDAALARISASVRDWDGGTRLGSSFATLVERYGGHRALRGAVVVVCSDGLDRDDPELLGDAMRAVHRIAHRVLWLNPLKGDPRFRPLQRGMAAALPSVDVLMAGHNLLALEQLCLALATARQPRPTPTTGRTP</sequence>
<dbReference type="PIRSF" id="PIRSF010256">
    <property type="entry name" value="CoxE_vWa"/>
    <property type="match status" value="1"/>
</dbReference>
<evidence type="ECO:0000313" key="2">
    <source>
        <dbReference type="EMBL" id="MFC5139128.1"/>
    </source>
</evidence>
<comment type="caution">
    <text evidence="2">The sequence shown here is derived from an EMBL/GenBank/DDBJ whole genome shotgun (WGS) entry which is preliminary data.</text>
</comment>
<dbReference type="InterPro" id="IPR008912">
    <property type="entry name" value="Uncharacterised_CoxE"/>
</dbReference>
<organism evidence="2 3">
    <name type="scientific">Actinomycetospora rhizophila</name>
    <dbReference type="NCBI Taxonomy" id="1416876"/>
    <lineage>
        <taxon>Bacteria</taxon>
        <taxon>Bacillati</taxon>
        <taxon>Actinomycetota</taxon>
        <taxon>Actinomycetes</taxon>
        <taxon>Pseudonocardiales</taxon>
        <taxon>Pseudonocardiaceae</taxon>
        <taxon>Actinomycetospora</taxon>
    </lineage>
</organism>